<evidence type="ECO:0000313" key="1">
    <source>
        <dbReference type="EMBL" id="KAF0766213.1"/>
    </source>
</evidence>
<keyword evidence="1" id="KW-0687">Ribonucleoprotein</keyword>
<proteinExistence type="predicted"/>
<accession>A0A6G0Z643</accession>
<protein>
    <submittedName>
        <fullName evidence="1">28S ribosomal protein S9, mitochondrial</fullName>
    </submittedName>
</protein>
<dbReference type="EMBL" id="VUJU01001240">
    <property type="protein sequence ID" value="KAF0766213.1"/>
    <property type="molecule type" value="Genomic_DNA"/>
</dbReference>
<dbReference type="GO" id="GO:0005840">
    <property type="term" value="C:ribosome"/>
    <property type="evidence" value="ECO:0007669"/>
    <property type="project" value="UniProtKB-KW"/>
</dbReference>
<comment type="caution">
    <text evidence="1">The sequence shown here is derived from an EMBL/GenBank/DDBJ whole genome shotgun (WGS) entry which is preliminary data.</text>
</comment>
<reference evidence="1 2" key="1">
    <citation type="submission" date="2019-08" db="EMBL/GenBank/DDBJ databases">
        <title>Whole genome of Aphis craccivora.</title>
        <authorList>
            <person name="Voronova N.V."/>
            <person name="Shulinski R.S."/>
            <person name="Bandarenka Y.V."/>
            <person name="Zhorov D.G."/>
            <person name="Warner D."/>
        </authorList>
    </citation>
    <scope>NUCLEOTIDE SEQUENCE [LARGE SCALE GENOMIC DNA]</scope>
    <source>
        <strain evidence="1">180601</strain>
        <tissue evidence="1">Whole Body</tissue>
    </source>
</reference>
<name>A0A6G0Z643_APHCR</name>
<dbReference type="OrthoDB" id="10254627at2759"/>
<dbReference type="Proteomes" id="UP000478052">
    <property type="component" value="Unassembled WGS sequence"/>
</dbReference>
<gene>
    <name evidence="1" type="ORF">FWK35_00003130</name>
</gene>
<organism evidence="1 2">
    <name type="scientific">Aphis craccivora</name>
    <name type="common">Cowpea aphid</name>
    <dbReference type="NCBI Taxonomy" id="307492"/>
    <lineage>
        <taxon>Eukaryota</taxon>
        <taxon>Metazoa</taxon>
        <taxon>Ecdysozoa</taxon>
        <taxon>Arthropoda</taxon>
        <taxon>Hexapoda</taxon>
        <taxon>Insecta</taxon>
        <taxon>Pterygota</taxon>
        <taxon>Neoptera</taxon>
        <taxon>Paraneoptera</taxon>
        <taxon>Hemiptera</taxon>
        <taxon>Sternorrhyncha</taxon>
        <taxon>Aphidomorpha</taxon>
        <taxon>Aphidoidea</taxon>
        <taxon>Aphididae</taxon>
        <taxon>Aphidini</taxon>
        <taxon>Aphis</taxon>
        <taxon>Aphis</taxon>
    </lineage>
</organism>
<evidence type="ECO:0000313" key="2">
    <source>
        <dbReference type="Proteomes" id="UP000478052"/>
    </source>
</evidence>
<sequence>MMALQRLFNSLAINKFNSSKILSNFVPRCTYGLNNVGSDDPDVEIVEKKIVEEKTSLAMRAYLQRATQYNSFMEQQTHEYNVGKRHLANMMGADPETFTQTDIDVAIDYLFPSGLYDPKARPLMKPPSEVFPPKKDAEFDESGRPFHVFFYTGKPNFYLILHNIATKLSELNKFEDSLRKNNILPDPDKKLTSLGSQWLSKEDMERKTVEKLSDHEYKNFLIAIERLLKHPCSYKSVEFISDYQKPMISTKAINESSPVEYTKDGIAYVTVKDCPRKDARADVTLYYPGTGKLSINGKGIEFFDDIQAREQVN</sequence>
<keyword evidence="1" id="KW-0689">Ribosomal protein</keyword>
<keyword evidence="2" id="KW-1185">Reference proteome</keyword>
<dbReference type="AlphaFoldDB" id="A0A6G0Z643"/>